<dbReference type="NCBIfam" id="TIGR00282">
    <property type="entry name" value="TIGR00282 family metallophosphoesterase"/>
    <property type="match status" value="1"/>
</dbReference>
<evidence type="ECO:0000313" key="3">
    <source>
        <dbReference type="EMBL" id="CCV66033.1"/>
    </source>
</evidence>
<dbReference type="PIRSF" id="PIRSF004789">
    <property type="entry name" value="DR1281"/>
    <property type="match status" value="1"/>
</dbReference>
<reference evidence="3 4" key="1">
    <citation type="journal article" date="2013" name="J. Mol. Microbiol. Biotechnol.">
        <title>Analysis of the Complete Genomes of Acholeplasma brassicae , A. palmae and A. laidlawii and Their Comparison to the Obligate Parasites from ' Candidatus Phytoplasma'.</title>
        <authorList>
            <person name="Kube M."/>
            <person name="Siewert C."/>
            <person name="Migdoll A.M."/>
            <person name="Duduk B."/>
            <person name="Holz S."/>
            <person name="Rabus R."/>
            <person name="Seemuller E."/>
            <person name="Mitrovic J."/>
            <person name="Muller I."/>
            <person name="Buttner C."/>
            <person name="Reinhardt R."/>
        </authorList>
    </citation>
    <scope>NUCLEOTIDE SEQUENCE [LARGE SCALE GENOMIC DNA]</scope>
    <source>
        <strain evidence="4">0502</strain>
    </source>
</reference>
<feature type="binding site" evidence="2">
    <location>
        <position position="39"/>
    </location>
    <ligand>
        <name>Fe cation</name>
        <dbReference type="ChEBI" id="CHEBI:24875"/>
        <label>2</label>
    </ligand>
</feature>
<sequence length="251" mass="27957">MKVLFIGDVYGKPGRTILLEQLDNLKNEYKPNLIVVNAENSSNNGRGITKSFYKQLMSAGVSCVTMGNHVWGNNELLEFIDESHIVRPANFYNAPGKGYDIIRYNDKTLLVINLLGRTYMNANLENPFFMAEKIIEEHNATFSLIDFHAEATSEKVALGHYLDGKASAVVGTHTHVPTADERQLTGGTLYITDVGMTGPLDGVIGVDKKIVVDRFLYGHSRPNEVAETKNQLNAVILDFEKKTIKRINVIQ</sequence>
<dbReference type="OrthoDB" id="9801109at2"/>
<dbReference type="PANTHER" id="PTHR36303:SF1">
    <property type="entry name" value="2',3'-CYCLIC-NUCLEOTIDE 2'-PHOSPHODIESTERASE"/>
    <property type="match status" value="1"/>
</dbReference>
<evidence type="ECO:0000313" key="4">
    <source>
        <dbReference type="Proteomes" id="UP000032737"/>
    </source>
</evidence>
<gene>
    <name evidence="3" type="ORF">BN85310120</name>
</gene>
<protein>
    <recommendedName>
        <fullName evidence="5">Metallophosphoesterase</fullName>
    </recommendedName>
</protein>
<feature type="active site" description="Proton donor" evidence="1">
    <location>
        <position position="69"/>
    </location>
</feature>
<feature type="binding site" evidence="2">
    <location>
        <position position="40"/>
    </location>
    <ligand>
        <name>Fe cation</name>
        <dbReference type="ChEBI" id="CHEBI:24875"/>
        <label>1</label>
    </ligand>
</feature>
<dbReference type="PANTHER" id="PTHR36303">
    <property type="entry name" value="2',3'-CYCLIC-NUCLEOTIDE 2'-PHOSPHODIESTERASE"/>
    <property type="match status" value="1"/>
</dbReference>
<feature type="binding site" evidence="2">
    <location>
        <position position="173"/>
    </location>
    <ligand>
        <name>Fe cation</name>
        <dbReference type="ChEBI" id="CHEBI:24875"/>
        <label>2</label>
    </ligand>
</feature>
<evidence type="ECO:0000256" key="1">
    <source>
        <dbReference type="PIRSR" id="PIRSR004789-50"/>
    </source>
</evidence>
<organism evidence="3 4">
    <name type="scientific">Acholeplasma brassicae</name>
    <dbReference type="NCBI Taxonomy" id="61635"/>
    <lineage>
        <taxon>Bacteria</taxon>
        <taxon>Bacillati</taxon>
        <taxon>Mycoplasmatota</taxon>
        <taxon>Mollicutes</taxon>
        <taxon>Acholeplasmatales</taxon>
        <taxon>Acholeplasmataceae</taxon>
        <taxon>Acholeplasma</taxon>
    </lineage>
</organism>
<keyword evidence="2" id="KW-0479">Metal-binding</keyword>
<name>U4KRT0_9MOLU</name>
<feature type="binding site" evidence="2">
    <location>
        <position position="148"/>
    </location>
    <ligand>
        <name>Fe cation</name>
        <dbReference type="ChEBI" id="CHEBI:24875"/>
        <label>2</label>
    </ligand>
</feature>
<feature type="binding site" evidence="2">
    <location>
        <position position="68"/>
    </location>
    <ligand>
        <name>Fe cation</name>
        <dbReference type="ChEBI" id="CHEBI:24875"/>
        <label>2</label>
    </ligand>
</feature>
<dbReference type="EMBL" id="FO681348">
    <property type="protein sequence ID" value="CCV66033.1"/>
    <property type="molecule type" value="Genomic_DNA"/>
</dbReference>
<dbReference type="GO" id="GO:0004113">
    <property type="term" value="F:2',3'-cyclic-nucleotide 3'-phosphodiesterase activity"/>
    <property type="evidence" value="ECO:0007669"/>
    <property type="project" value="TreeGrafter"/>
</dbReference>
<proteinExistence type="predicted"/>
<dbReference type="Gene3D" id="3.60.21.10">
    <property type="match status" value="1"/>
</dbReference>
<dbReference type="SUPFAM" id="SSF56300">
    <property type="entry name" value="Metallo-dependent phosphatases"/>
    <property type="match status" value="1"/>
</dbReference>
<feature type="binding site" evidence="2">
    <location>
        <position position="39"/>
    </location>
    <ligand>
        <name>Fe cation</name>
        <dbReference type="ChEBI" id="CHEBI:24875"/>
        <label>1</label>
    </ligand>
</feature>
<dbReference type="InterPro" id="IPR029052">
    <property type="entry name" value="Metallo-depent_PP-like"/>
</dbReference>
<evidence type="ECO:0000256" key="2">
    <source>
        <dbReference type="PIRSR" id="PIRSR004789-51"/>
    </source>
</evidence>
<dbReference type="RefSeq" id="WP_030004895.1">
    <property type="nucleotide sequence ID" value="NC_022549.1"/>
</dbReference>
<dbReference type="GO" id="GO:0046872">
    <property type="term" value="F:metal ion binding"/>
    <property type="evidence" value="ECO:0007669"/>
    <property type="project" value="UniProtKB-KW"/>
</dbReference>
<dbReference type="Pfam" id="PF13277">
    <property type="entry name" value="YmdB"/>
    <property type="match status" value="1"/>
</dbReference>
<evidence type="ECO:0008006" key="5">
    <source>
        <dbReference type="Google" id="ProtNLM"/>
    </source>
</evidence>
<dbReference type="KEGG" id="abra:BN85310120"/>
<accession>U4KRT0</accession>
<feature type="binding site" evidence="2">
    <location>
        <position position="175"/>
    </location>
    <ligand>
        <name>Fe cation</name>
        <dbReference type="ChEBI" id="CHEBI:24875"/>
        <label>1</label>
    </ligand>
</feature>
<dbReference type="HOGENOM" id="CLU_068238_0_0_14"/>
<dbReference type="Proteomes" id="UP000032737">
    <property type="component" value="Chromosome"/>
</dbReference>
<dbReference type="AlphaFoldDB" id="U4KRT0"/>
<dbReference type="InterPro" id="IPR005235">
    <property type="entry name" value="YmdB-like"/>
</dbReference>
<keyword evidence="4" id="KW-1185">Reference proteome</keyword>
<feature type="binding site" evidence="2">
    <location>
        <position position="8"/>
    </location>
    <ligand>
        <name>Fe cation</name>
        <dbReference type="ChEBI" id="CHEBI:24875"/>
        <label>1</label>
    </ligand>
</feature>
<dbReference type="STRING" id="61635.BN85310120"/>